<organism evidence="2 3">
    <name type="scientific">Crateriforma conspicua</name>
    <dbReference type="NCBI Taxonomy" id="2527996"/>
    <lineage>
        <taxon>Bacteria</taxon>
        <taxon>Pseudomonadati</taxon>
        <taxon>Planctomycetota</taxon>
        <taxon>Planctomycetia</taxon>
        <taxon>Planctomycetales</taxon>
        <taxon>Planctomycetaceae</taxon>
        <taxon>Crateriforma</taxon>
    </lineage>
</organism>
<dbReference type="EMBL" id="SJPZ01000002">
    <property type="protein sequence ID" value="TWU61937.1"/>
    <property type="molecule type" value="Genomic_DNA"/>
</dbReference>
<name>A0A5C6FJ09_9PLAN</name>
<evidence type="ECO:0000256" key="1">
    <source>
        <dbReference type="SAM" id="MobiDB-lite"/>
    </source>
</evidence>
<gene>
    <name evidence="2" type="ORF">V7x_36280</name>
</gene>
<accession>A0A5C6FJ09</accession>
<evidence type="ECO:0000313" key="3">
    <source>
        <dbReference type="Proteomes" id="UP000316476"/>
    </source>
</evidence>
<dbReference type="AlphaFoldDB" id="A0A5C6FJ09"/>
<evidence type="ECO:0000313" key="2">
    <source>
        <dbReference type="EMBL" id="TWU61937.1"/>
    </source>
</evidence>
<protein>
    <submittedName>
        <fullName evidence="2">Uncharacterized protein</fullName>
    </submittedName>
</protein>
<feature type="region of interest" description="Disordered" evidence="1">
    <location>
        <begin position="1"/>
        <end position="42"/>
    </location>
</feature>
<sequence length="99" mass="10695">MQRDTEPDPAIHRHSVHQMRQQLEGADEATEQPIGQNTADQHQRRVVEILGIALARLNGCGGLTKSPEQDGIQPSETSGDSSASRLESSRDSGLTVHNG</sequence>
<proteinExistence type="predicted"/>
<dbReference type="Proteomes" id="UP000316476">
    <property type="component" value="Unassembled WGS sequence"/>
</dbReference>
<comment type="caution">
    <text evidence="2">The sequence shown here is derived from an EMBL/GenBank/DDBJ whole genome shotgun (WGS) entry which is preliminary data.</text>
</comment>
<feature type="compositionally biased region" description="Basic and acidic residues" evidence="1">
    <location>
        <begin position="1"/>
        <end position="11"/>
    </location>
</feature>
<reference evidence="2 3" key="1">
    <citation type="submission" date="2019-02" db="EMBL/GenBank/DDBJ databases">
        <title>Deep-cultivation of Planctomycetes and their phenomic and genomic characterization uncovers novel biology.</title>
        <authorList>
            <person name="Wiegand S."/>
            <person name="Jogler M."/>
            <person name="Boedeker C."/>
            <person name="Pinto D."/>
            <person name="Vollmers J."/>
            <person name="Rivas-Marin E."/>
            <person name="Kohn T."/>
            <person name="Peeters S.H."/>
            <person name="Heuer A."/>
            <person name="Rast P."/>
            <person name="Oberbeckmann S."/>
            <person name="Bunk B."/>
            <person name="Jeske O."/>
            <person name="Meyerdierks A."/>
            <person name="Storesund J.E."/>
            <person name="Kallscheuer N."/>
            <person name="Luecker S."/>
            <person name="Lage O.M."/>
            <person name="Pohl T."/>
            <person name="Merkel B.J."/>
            <person name="Hornburger P."/>
            <person name="Mueller R.-W."/>
            <person name="Bruemmer F."/>
            <person name="Labrenz M."/>
            <person name="Spormann A.M."/>
            <person name="Op Den Camp H."/>
            <person name="Overmann J."/>
            <person name="Amann R."/>
            <person name="Jetten M.S.M."/>
            <person name="Mascher T."/>
            <person name="Medema M.H."/>
            <person name="Devos D.P."/>
            <person name="Kaster A.-K."/>
            <person name="Ovreas L."/>
            <person name="Rohde M."/>
            <person name="Galperin M.Y."/>
            <person name="Jogler C."/>
        </authorList>
    </citation>
    <scope>NUCLEOTIDE SEQUENCE [LARGE SCALE GENOMIC DNA]</scope>
    <source>
        <strain evidence="2 3">V7</strain>
    </source>
</reference>
<feature type="region of interest" description="Disordered" evidence="1">
    <location>
        <begin position="59"/>
        <end position="99"/>
    </location>
</feature>